<dbReference type="Proteomes" id="UP000053562">
    <property type="component" value="Unassembled WGS sequence"/>
</dbReference>
<gene>
    <name evidence="1" type="ORF">PVIIG_05897</name>
</gene>
<protein>
    <submittedName>
        <fullName evidence="1">Uncharacterized protein</fullName>
    </submittedName>
</protein>
<reference evidence="1 2" key="1">
    <citation type="submission" date="2011-08" db="EMBL/GenBank/DDBJ databases">
        <title>The Genome Sequence of Plasmodium vivax India VII.</title>
        <authorList>
            <consortium name="The Broad Institute Genome Sequencing Platform"/>
            <consortium name="The Broad Institute Genome Sequencing Center for Infectious Disease"/>
            <person name="Neafsey D."/>
            <person name="Carlton J."/>
            <person name="Barnwell J."/>
            <person name="Collins W."/>
            <person name="Escalante A."/>
            <person name="Mullikin J."/>
            <person name="Saul A."/>
            <person name="Guigo R."/>
            <person name="Camara F."/>
            <person name="Young S.K."/>
            <person name="Zeng Q."/>
            <person name="Gargeya S."/>
            <person name="Fitzgerald M."/>
            <person name="Haas B."/>
            <person name="Abouelleil A."/>
            <person name="Alvarado L."/>
            <person name="Arachchi H.M."/>
            <person name="Berlin A."/>
            <person name="Brown A."/>
            <person name="Chapman S.B."/>
            <person name="Chen Z."/>
            <person name="Dunbar C."/>
            <person name="Freedman E."/>
            <person name="Gearin G."/>
            <person name="Gellesch M."/>
            <person name="Goldberg J."/>
            <person name="Griggs A."/>
            <person name="Gujja S."/>
            <person name="Heiman D."/>
            <person name="Howarth C."/>
            <person name="Larson L."/>
            <person name="Lui A."/>
            <person name="MacDonald P.J.P."/>
            <person name="Montmayeur A."/>
            <person name="Murphy C."/>
            <person name="Neiman D."/>
            <person name="Pearson M."/>
            <person name="Priest M."/>
            <person name="Roberts A."/>
            <person name="Saif S."/>
            <person name="Shea T."/>
            <person name="Shenoy N."/>
            <person name="Sisk P."/>
            <person name="Stolte C."/>
            <person name="Sykes S."/>
            <person name="Wortman J."/>
            <person name="Nusbaum C."/>
            <person name="Birren B."/>
        </authorList>
    </citation>
    <scope>NUCLEOTIDE SEQUENCE [LARGE SCALE GENOMIC DNA]</scope>
    <source>
        <strain evidence="1 2">India VII</strain>
    </source>
</reference>
<evidence type="ECO:0000313" key="1">
    <source>
        <dbReference type="EMBL" id="KMZ76724.1"/>
    </source>
</evidence>
<dbReference type="EMBL" id="KQ234642">
    <property type="protein sequence ID" value="KMZ76724.1"/>
    <property type="molecule type" value="Genomic_DNA"/>
</dbReference>
<dbReference type="OrthoDB" id="383056at2759"/>
<evidence type="ECO:0000313" key="2">
    <source>
        <dbReference type="Proteomes" id="UP000053562"/>
    </source>
</evidence>
<sequence>MMIKMKIFIHMEYFYNYNFVSSYTKYETIKDASKADITVLNTNECNTTIFGENCSDESFFRKCLIAKNYLTLIKDHEPPVDIEHACKYLSYWAYQEVAKVSKYKYNVSTFLEKLMKSEILYTCTGYIENLTEEVFSEIQKLIELHKSLADILTSGEKEEDACQRNKKCVELYEGFKNTCSLNSDNPLCNEVENFRGTYNHIMYVTNKCKEFKYLPSYQKHSKVSSMTTPIVALSAISFVSFITYKVNNYFS</sequence>
<proteinExistence type="predicted"/>
<organism evidence="1 2">
    <name type="scientific">Plasmodium vivax India VII</name>
    <dbReference type="NCBI Taxonomy" id="1077284"/>
    <lineage>
        <taxon>Eukaryota</taxon>
        <taxon>Sar</taxon>
        <taxon>Alveolata</taxon>
        <taxon>Apicomplexa</taxon>
        <taxon>Aconoidasida</taxon>
        <taxon>Haemosporida</taxon>
        <taxon>Plasmodiidae</taxon>
        <taxon>Plasmodium</taxon>
        <taxon>Plasmodium (Plasmodium)</taxon>
    </lineage>
</organism>
<accession>A0A0J9S1U4</accession>
<dbReference type="AlphaFoldDB" id="A0A0J9S1U4"/>
<name>A0A0J9S1U4_PLAVI</name>